<feature type="chain" id="PRO_5045944267" evidence="1">
    <location>
        <begin position="16"/>
        <end position="109"/>
    </location>
</feature>
<evidence type="ECO:0000313" key="3">
    <source>
        <dbReference type="Proteomes" id="UP001642484"/>
    </source>
</evidence>
<dbReference type="EMBL" id="CAXAMN010000889">
    <property type="protein sequence ID" value="CAK8991237.1"/>
    <property type="molecule type" value="Genomic_DNA"/>
</dbReference>
<sequence length="109" mass="12407">DFILVMLLCSWLVVPRPRSPWQVIEYFSGKGRVSALAAKTGFAVASFDIDRGHIPKPKRKNQKKYKFAKRNTMDINGEVGMASLHLCFQHFFVGTYWGHQAICTTDRSS</sequence>
<keyword evidence="3" id="KW-1185">Reference proteome</keyword>
<proteinExistence type="predicted"/>
<accession>A0ABP0HMY0</accession>
<keyword evidence="1" id="KW-0732">Signal</keyword>
<gene>
    <name evidence="2" type="ORF">CCMP2556_LOCUS2372</name>
</gene>
<dbReference type="Proteomes" id="UP001642484">
    <property type="component" value="Unassembled WGS sequence"/>
</dbReference>
<feature type="signal peptide" evidence="1">
    <location>
        <begin position="1"/>
        <end position="15"/>
    </location>
</feature>
<comment type="caution">
    <text evidence="2">The sequence shown here is derived from an EMBL/GenBank/DDBJ whole genome shotgun (WGS) entry which is preliminary data.</text>
</comment>
<protein>
    <submittedName>
        <fullName evidence="2">Uncharacterized protein</fullName>
    </submittedName>
</protein>
<feature type="non-terminal residue" evidence="2">
    <location>
        <position position="1"/>
    </location>
</feature>
<evidence type="ECO:0000313" key="2">
    <source>
        <dbReference type="EMBL" id="CAK8991237.1"/>
    </source>
</evidence>
<name>A0ABP0HMY0_9DINO</name>
<evidence type="ECO:0000256" key="1">
    <source>
        <dbReference type="SAM" id="SignalP"/>
    </source>
</evidence>
<reference evidence="2 3" key="1">
    <citation type="submission" date="2024-02" db="EMBL/GenBank/DDBJ databases">
        <authorList>
            <person name="Chen Y."/>
            <person name="Shah S."/>
            <person name="Dougan E. K."/>
            <person name="Thang M."/>
            <person name="Chan C."/>
        </authorList>
    </citation>
    <scope>NUCLEOTIDE SEQUENCE [LARGE SCALE GENOMIC DNA]</scope>
</reference>
<organism evidence="2 3">
    <name type="scientific">Durusdinium trenchii</name>
    <dbReference type="NCBI Taxonomy" id="1381693"/>
    <lineage>
        <taxon>Eukaryota</taxon>
        <taxon>Sar</taxon>
        <taxon>Alveolata</taxon>
        <taxon>Dinophyceae</taxon>
        <taxon>Suessiales</taxon>
        <taxon>Symbiodiniaceae</taxon>
        <taxon>Durusdinium</taxon>
    </lineage>
</organism>